<evidence type="ECO:0000313" key="2">
    <source>
        <dbReference type="Proteomes" id="UP001529235"/>
    </source>
</evidence>
<dbReference type="AlphaFoldDB" id="A0ABD4Z554"/>
<protein>
    <submittedName>
        <fullName evidence="1">Uncharacterized protein</fullName>
    </submittedName>
</protein>
<proteinExistence type="predicted"/>
<reference evidence="1 2" key="1">
    <citation type="submission" date="2023-05" db="EMBL/GenBank/DDBJ databases">
        <title>A new hyperthermophilic archaea 'Ignisphaera cupida' sp. nov. and description of the family 'Ignisphaeraceae' fam. nov.</title>
        <authorList>
            <person name="Podosokorskaya O.A."/>
            <person name="Elcheninov A.G."/>
            <person name="Klukina A."/>
            <person name="Merkel A.Y."/>
        </authorList>
    </citation>
    <scope>NUCLEOTIDE SEQUENCE [LARGE SCALE GENOMIC DNA]</scope>
    <source>
        <strain evidence="1 2">4213-co</strain>
    </source>
</reference>
<organism evidence="1 2">
    <name type="scientific">Ignisphaera cupida</name>
    <dbReference type="NCBI Taxonomy" id="3050454"/>
    <lineage>
        <taxon>Archaea</taxon>
        <taxon>Thermoproteota</taxon>
        <taxon>Thermoprotei</taxon>
        <taxon>Desulfurococcales</taxon>
        <taxon>Desulfurococcaceae</taxon>
        <taxon>Ignisphaera</taxon>
    </lineage>
</organism>
<dbReference type="Proteomes" id="UP001529235">
    <property type="component" value="Unassembled WGS sequence"/>
</dbReference>
<dbReference type="EMBL" id="JASNVW010000002">
    <property type="protein sequence ID" value="MDK6028447.1"/>
    <property type="molecule type" value="Genomic_DNA"/>
</dbReference>
<comment type="caution">
    <text evidence="1">The sequence shown here is derived from an EMBL/GenBank/DDBJ whole genome shotgun (WGS) entry which is preliminary data.</text>
</comment>
<sequence>MSSENIKDNIGEDLDRQEKVDLKKLLAVVPPPSEILSKKKQGIREKRLRLLYDSSVNEDEAKISPSLAKELGIKEFIEITVAGKKRFRLKVRLDDAASSSFVYVNPDLMKRNGIADNSICTIRAL</sequence>
<accession>A0ABD4Z554</accession>
<keyword evidence="2" id="KW-1185">Reference proteome</keyword>
<gene>
    <name evidence="1" type="ORF">QPL79_03635</name>
</gene>
<name>A0ABD4Z554_9CREN</name>
<dbReference type="RefSeq" id="WP_285273433.1">
    <property type="nucleotide sequence ID" value="NZ_JASNVW010000002.1"/>
</dbReference>
<evidence type="ECO:0000313" key="1">
    <source>
        <dbReference type="EMBL" id="MDK6028447.1"/>
    </source>
</evidence>